<dbReference type="PANTHER" id="PTHR34039:SF1">
    <property type="entry name" value="UPF0102 PROTEIN YRAN"/>
    <property type="match status" value="1"/>
</dbReference>
<dbReference type="AlphaFoldDB" id="A0A9X3I5Q9"/>
<feature type="compositionally biased region" description="Polar residues" evidence="3">
    <location>
        <begin position="14"/>
        <end position="23"/>
    </location>
</feature>
<dbReference type="InterPro" id="IPR011335">
    <property type="entry name" value="Restrct_endonuc-II-like"/>
</dbReference>
<dbReference type="CDD" id="cd20736">
    <property type="entry name" value="PoNe_Nuclease"/>
    <property type="match status" value="1"/>
</dbReference>
<dbReference type="GO" id="GO:0003676">
    <property type="term" value="F:nucleic acid binding"/>
    <property type="evidence" value="ECO:0007669"/>
    <property type="project" value="InterPro"/>
</dbReference>
<reference evidence="4" key="1">
    <citation type="submission" date="2022-10" db="EMBL/GenBank/DDBJ databases">
        <title>WGS of marine actinomycetes from Thailand.</title>
        <authorList>
            <person name="Thawai C."/>
        </authorList>
    </citation>
    <scope>NUCLEOTIDE SEQUENCE</scope>
    <source>
        <strain evidence="4">SW21</strain>
    </source>
</reference>
<comment type="similarity">
    <text evidence="1 2">Belongs to the UPF0102 family.</text>
</comment>
<dbReference type="SUPFAM" id="SSF52980">
    <property type="entry name" value="Restriction endonuclease-like"/>
    <property type="match status" value="1"/>
</dbReference>
<sequence length="145" mass="16680">MSENPSRPSDPPSARNSSRTRPSTAEIGRCGEDLAADFVVELGWRVLDRNWRNRFGELDIIAADADELVVVEVKTRASRVFDDPVAAVTPLKLARMRRLAREWLAGNRDRWWSRIRFDIISVQLDPHEPLALDRARVRHHRGVFE</sequence>
<dbReference type="InterPro" id="IPR011856">
    <property type="entry name" value="tRNA_endonuc-like_dom_sf"/>
</dbReference>
<dbReference type="InterPro" id="IPR003509">
    <property type="entry name" value="UPF0102_YraN-like"/>
</dbReference>
<accession>A0A9X3I5Q9</accession>
<evidence type="ECO:0000256" key="1">
    <source>
        <dbReference type="ARBA" id="ARBA00006738"/>
    </source>
</evidence>
<evidence type="ECO:0000313" key="4">
    <source>
        <dbReference type="EMBL" id="MCX2966073.1"/>
    </source>
</evidence>
<protein>
    <recommendedName>
        <fullName evidence="2">UPF0102 protein OSB52_18470</fullName>
    </recommendedName>
</protein>
<evidence type="ECO:0000256" key="3">
    <source>
        <dbReference type="SAM" id="MobiDB-lite"/>
    </source>
</evidence>
<dbReference type="PANTHER" id="PTHR34039">
    <property type="entry name" value="UPF0102 PROTEIN YRAN"/>
    <property type="match status" value="1"/>
</dbReference>
<dbReference type="Pfam" id="PF02021">
    <property type="entry name" value="UPF0102"/>
    <property type="match status" value="1"/>
</dbReference>
<comment type="caution">
    <text evidence="4">The sequence shown here is derived from an EMBL/GenBank/DDBJ whole genome shotgun (WGS) entry which is preliminary data.</text>
</comment>
<organism evidence="4 5">
    <name type="scientific">Gordonia aquimaris</name>
    <dbReference type="NCBI Taxonomy" id="2984863"/>
    <lineage>
        <taxon>Bacteria</taxon>
        <taxon>Bacillati</taxon>
        <taxon>Actinomycetota</taxon>
        <taxon>Actinomycetes</taxon>
        <taxon>Mycobacteriales</taxon>
        <taxon>Gordoniaceae</taxon>
        <taxon>Gordonia</taxon>
    </lineage>
</organism>
<gene>
    <name evidence="4" type="ORF">OSB52_18470</name>
</gene>
<dbReference type="NCBIfam" id="NF009154">
    <property type="entry name" value="PRK12497.3-3"/>
    <property type="match status" value="1"/>
</dbReference>
<dbReference type="RefSeq" id="WP_266063026.1">
    <property type="nucleotide sequence ID" value="NZ_JAPKFM010000022.1"/>
</dbReference>
<proteinExistence type="inferred from homology"/>
<dbReference type="HAMAP" id="MF_00048">
    <property type="entry name" value="UPF0102"/>
    <property type="match status" value="1"/>
</dbReference>
<dbReference type="EMBL" id="JAPKFM010000022">
    <property type="protein sequence ID" value="MCX2966073.1"/>
    <property type="molecule type" value="Genomic_DNA"/>
</dbReference>
<dbReference type="Gene3D" id="3.40.1350.10">
    <property type="match status" value="1"/>
</dbReference>
<name>A0A9X3I5Q9_9ACTN</name>
<evidence type="ECO:0000256" key="2">
    <source>
        <dbReference type="HAMAP-Rule" id="MF_00048"/>
    </source>
</evidence>
<dbReference type="Proteomes" id="UP001143347">
    <property type="component" value="Unassembled WGS sequence"/>
</dbReference>
<keyword evidence="5" id="KW-1185">Reference proteome</keyword>
<feature type="region of interest" description="Disordered" evidence="3">
    <location>
        <begin position="1"/>
        <end position="26"/>
    </location>
</feature>
<evidence type="ECO:0000313" key="5">
    <source>
        <dbReference type="Proteomes" id="UP001143347"/>
    </source>
</evidence>